<protein>
    <submittedName>
        <fullName evidence="1">Uncharacterized protein</fullName>
    </submittedName>
</protein>
<comment type="caution">
    <text evidence="1">The sequence shown here is derived from an EMBL/GenBank/DDBJ whole genome shotgun (WGS) entry which is preliminary data.</text>
</comment>
<dbReference type="AlphaFoldDB" id="A0A0R0M1G7"/>
<feature type="non-terminal residue" evidence="1">
    <location>
        <position position="68"/>
    </location>
</feature>
<evidence type="ECO:0000313" key="2">
    <source>
        <dbReference type="Proteomes" id="UP000051530"/>
    </source>
</evidence>
<dbReference type="VEuPathDB" id="MicrosporidiaDB:M153_1210000206"/>
<name>A0A0R0M1G7_9MICR</name>
<dbReference type="OrthoDB" id="424490at2759"/>
<keyword evidence="2" id="KW-1185">Reference proteome</keyword>
<accession>A0A0R0M1G7</accession>
<evidence type="ECO:0000313" key="1">
    <source>
        <dbReference type="EMBL" id="KRH93263.1"/>
    </source>
</evidence>
<sequence>MAFPRNDEIAKLIDFFKDSEDISLIQWLVRNNLIKDSVLCRSCGVAMVMKKTKDTKIGYNWRCLNYLC</sequence>
<dbReference type="Proteomes" id="UP000051530">
    <property type="component" value="Unassembled WGS sequence"/>
</dbReference>
<reference evidence="1 2" key="1">
    <citation type="submission" date="2015-07" db="EMBL/GenBank/DDBJ databases">
        <title>The genome of Pseudoloma neurophilia, a relevant intracellular parasite of the zebrafish.</title>
        <authorList>
            <person name="Ndikumana S."/>
            <person name="Pelin A."/>
            <person name="Sanders J."/>
            <person name="Corradi N."/>
        </authorList>
    </citation>
    <scope>NUCLEOTIDE SEQUENCE [LARGE SCALE GENOMIC DNA]</scope>
    <source>
        <strain evidence="1 2">MK1</strain>
    </source>
</reference>
<proteinExistence type="predicted"/>
<dbReference type="EMBL" id="LGUB01000411">
    <property type="protein sequence ID" value="KRH93263.1"/>
    <property type="molecule type" value="Genomic_DNA"/>
</dbReference>
<organism evidence="1 2">
    <name type="scientific">Pseudoloma neurophilia</name>
    <dbReference type="NCBI Taxonomy" id="146866"/>
    <lineage>
        <taxon>Eukaryota</taxon>
        <taxon>Fungi</taxon>
        <taxon>Fungi incertae sedis</taxon>
        <taxon>Microsporidia</taxon>
        <taxon>Pseudoloma</taxon>
    </lineage>
</organism>
<gene>
    <name evidence="1" type="ORF">M153_1210000206</name>
</gene>